<sequence length="60" mass="6113">MAKAGSVQRAVRFVPRPSGQSVQAEQHEAQNIIPADHGNDPPDAGLGAGGGPREVVEAAL</sequence>
<gene>
    <name evidence="2" type="ORF">CCMA1212_001075</name>
</gene>
<protein>
    <submittedName>
        <fullName evidence="2">Uncharacterized protein</fullName>
    </submittedName>
</protein>
<evidence type="ECO:0000256" key="1">
    <source>
        <dbReference type="SAM" id="MobiDB-lite"/>
    </source>
</evidence>
<dbReference type="Proteomes" id="UP001642720">
    <property type="component" value="Unassembled WGS sequence"/>
</dbReference>
<keyword evidence="3" id="KW-1185">Reference proteome</keyword>
<evidence type="ECO:0000313" key="2">
    <source>
        <dbReference type="EMBL" id="TFB07607.1"/>
    </source>
</evidence>
<dbReference type="RefSeq" id="XP_073563808.1">
    <property type="nucleotide sequence ID" value="XM_073698513.1"/>
</dbReference>
<name>A0ABY2HJB3_9HYPO</name>
<organism evidence="2 3">
    <name type="scientific">Trichoderma ghanense</name>
    <dbReference type="NCBI Taxonomy" id="65468"/>
    <lineage>
        <taxon>Eukaryota</taxon>
        <taxon>Fungi</taxon>
        <taxon>Dikarya</taxon>
        <taxon>Ascomycota</taxon>
        <taxon>Pezizomycotina</taxon>
        <taxon>Sordariomycetes</taxon>
        <taxon>Hypocreomycetidae</taxon>
        <taxon>Hypocreales</taxon>
        <taxon>Hypocreaceae</taxon>
        <taxon>Trichoderma</taxon>
    </lineage>
</organism>
<comment type="caution">
    <text evidence="2">The sequence shown here is derived from an EMBL/GenBank/DDBJ whole genome shotgun (WGS) entry which is preliminary data.</text>
</comment>
<evidence type="ECO:0000313" key="3">
    <source>
        <dbReference type="Proteomes" id="UP001642720"/>
    </source>
</evidence>
<dbReference type="EMBL" id="PPTA01000001">
    <property type="protein sequence ID" value="TFB07607.1"/>
    <property type="molecule type" value="Genomic_DNA"/>
</dbReference>
<feature type="region of interest" description="Disordered" evidence="1">
    <location>
        <begin position="1"/>
        <end position="60"/>
    </location>
</feature>
<accession>A0ABY2HJB3</accession>
<proteinExistence type="predicted"/>
<dbReference type="GeneID" id="300572963"/>
<reference evidence="2 3" key="1">
    <citation type="submission" date="2018-01" db="EMBL/GenBank/DDBJ databases">
        <title>Genome characterization of the sugarcane-associated fungus Trichoderma ghanense CCMA-1212 and their application in lignocelulose bioconversion.</title>
        <authorList>
            <person name="Steindorff A.S."/>
            <person name="Mendes T.D."/>
            <person name="Vilela E.S.D."/>
            <person name="Rodrigues D.S."/>
            <person name="Formighieri E.F."/>
            <person name="Melo I.S."/>
            <person name="Favaro L.C.L."/>
        </authorList>
    </citation>
    <scope>NUCLEOTIDE SEQUENCE [LARGE SCALE GENOMIC DNA]</scope>
    <source>
        <strain evidence="2 3">CCMA-1212</strain>
    </source>
</reference>